<reference evidence="1" key="3">
    <citation type="journal article" date="1984" name="J. Bacteriol.">
        <title>Complete nucleotide sequence of mini-Rts1 and its copy mutant.</title>
        <authorList>
            <person name="Kamio Y."/>
            <person name="Tabuchi A."/>
            <person name="Itoh Y."/>
            <person name="Katagiri H."/>
            <person name="Terawaki Y."/>
        </authorList>
    </citation>
    <scope>NUCLEOTIDE SEQUENCE</scope>
    <source>
        <strain evidence="1">UR-75</strain>
        <plasmid evidence="1">Rts1</plasmid>
    </source>
</reference>
<reference evidence="1" key="1">
    <citation type="journal article" date="1968" name="Nature">
        <title>Temperature sensitivity of cell growth in Escherichia coli associated with the temperature sensitive R(KM) factor.</title>
        <authorList>
            <person name="Terawaki Y."/>
            <person name="Kakizawa Y."/>
            <person name="Takayasu H."/>
            <person name="Yoshikawa M."/>
        </authorList>
    </citation>
    <scope>NUCLEOTIDE SEQUENCE</scope>
    <source>
        <strain evidence="1">UR-75</strain>
        <plasmid evidence="1">Rts1</plasmid>
    </source>
</reference>
<proteinExistence type="predicted"/>
<reference evidence="1" key="2">
    <citation type="journal article" date="1983" name="J. Bacteriol.">
        <title>Nucleotide sequence of an incompatibility region of mini-Rts1 that contains five direct repeats.</title>
        <authorList>
            <person name="Kamio Y."/>
            <person name="Terawaki Y."/>
        </authorList>
    </citation>
    <scope>NUCLEOTIDE SEQUENCE</scope>
    <source>
        <strain evidence="1">UR-75</strain>
        <plasmid evidence="1">Rts1</plasmid>
    </source>
</reference>
<name>Q8KJW2_PROVU</name>
<reference evidence="1" key="10">
    <citation type="journal article" date="2002" name="J. Bacteriol.">
        <title>Complete nucleotide sequence of plasmid Rts1: implications for evolution of large plasmid Genomes.</title>
        <authorList>
            <person name="Murata T."/>
            <person name="Ohnishi M."/>
            <person name="Ara T."/>
            <person name="Kaneko J."/>
            <person name="Han C.-G."/>
            <person name="Li Y.F."/>
            <person name="Takashima K."/>
            <person name="Nojima H."/>
            <person name="Nakayama K."/>
            <person name="Kaji A."/>
            <person name="Kamio Y."/>
            <person name="Miki T."/>
            <person name="Mori H."/>
            <person name="Ohtsubo E."/>
            <person name="Terawaki Y."/>
            <person name="Hayashi T."/>
        </authorList>
    </citation>
    <scope>NUCLEOTIDE SEQUENCE</scope>
    <source>
        <strain evidence="1">UR-75</strain>
        <plasmid evidence="1">Rts1</plasmid>
    </source>
</reference>
<reference evidence="1" key="6">
    <citation type="journal article" date="1988" name="Plasmid">
        <title>Nucleotide sequence and copy control function of the extension of the incI region (incI-b) of Rts 1.</title>
        <authorList>
            <person name="Nozue H."/>
            <person name="Tsuchiya K."/>
            <person name="Kamio Y."/>
        </authorList>
    </citation>
    <scope>NUCLEOTIDE SEQUENCE</scope>
    <source>
        <strain evidence="1">UR-75</strain>
        <plasmid evidence="1">Rts1</plasmid>
    </source>
</reference>
<reference evidence="1" key="5">
    <citation type="journal article" date="1988" name="J. Bacteriol.">
        <title>Nucleotide sequence of an Rts1 fragment causing temperature-dependent instability.</title>
        <authorList>
            <person name="Tanaka M."/>
            <person name="Okawa N."/>
            <person name="Mori K."/>
            <person name="Suyama Y."/>
            <person name="Kaji A."/>
        </authorList>
    </citation>
    <scope>NUCLEOTIDE SEQUENCE</scope>
    <source>
        <strain evidence="1">UR-75</strain>
        <plasmid evidence="1">Rts1</plasmid>
    </source>
</reference>
<reference evidence="1" key="8">
    <citation type="journal article" date="1994" name="J. Mol. Biol.">
        <title>Molecular cloning and expression of a novel hydroxymethylcytosine-specific restriction enzyme (PvuRts1I) modulated by glucosylation of DNA.</title>
        <authorList>
            <person name="Janosi L."/>
            <person name="Yonemitsu H."/>
            <person name="Hong H."/>
            <person name="Kaji A."/>
        </authorList>
    </citation>
    <scope>NUCLEOTIDE SEQUENCE</scope>
    <source>
        <strain evidence="1">UR-75</strain>
        <plasmid evidence="1">Rts1</plasmid>
    </source>
</reference>
<organism evidence="1">
    <name type="scientific">Proteus vulgaris</name>
    <dbReference type="NCBI Taxonomy" id="585"/>
    <lineage>
        <taxon>Bacteria</taxon>
        <taxon>Pseudomonadati</taxon>
        <taxon>Pseudomonadota</taxon>
        <taxon>Gammaproteobacteria</taxon>
        <taxon>Enterobacterales</taxon>
        <taxon>Morganellaceae</taxon>
        <taxon>Proteus</taxon>
    </lineage>
</organism>
<protein>
    <submittedName>
        <fullName evidence="1">Uncharacterized protein</fullName>
    </submittedName>
</protein>
<keyword evidence="1" id="KW-0614">Plasmid</keyword>
<reference evidence="1" key="4">
    <citation type="journal article" date="1985" name="J. Bacteriol.">
        <title>Organization of the Tn6-related kanamycin resistance transposon Tn2680 carrying two copies of IS26 and an IS903 variant, IS903. B.</title>
        <authorList>
            <person name="Mollet B."/>
            <person name="Clerget M."/>
            <person name="Meyer J."/>
            <person name="Iida S."/>
        </authorList>
    </citation>
    <scope>NUCLEOTIDE SEQUENCE</scope>
    <source>
        <strain evidence="1">UR-75</strain>
        <plasmid evidence="1">Rts1</plasmid>
    </source>
</reference>
<gene>
    <name evidence="1" type="primary">orf264</name>
</gene>
<sequence>MQLCSHPSTRHQRGFLLPSPPCFCGLRCENNCLLCYSTWCHRVLAF</sequence>
<accession>Q8KJW2</accession>
<geneLocation type="plasmid" evidence="1">
    <name>Rts1</name>
</geneLocation>
<reference evidence="1" key="7">
    <citation type="journal article" date="1991" name="J. Bacteriol.">
        <title>Three short fragments of Rts1 DNA are responsible for the temperature-sensitive growth phenotype (Tsg) of host bacteria.</title>
        <authorList>
            <person name="Mochida S."/>
            <person name="Tsuchiya H."/>
            <person name="Mori K."/>
            <person name="Kaji A."/>
        </authorList>
    </citation>
    <scope>NUCLEOTIDE SEQUENCE</scope>
    <source>
        <strain evidence="1">UR-75</strain>
        <plasmid evidence="1">Rts1</plasmid>
    </source>
</reference>
<reference evidence="1" key="9">
    <citation type="journal article" date="1996" name="Biochem. Biophys. Res. Commun.">
        <title>A new plasmid-encoded proteic killer gene system: cloning, sequencing, and analyzing hig locus of plasmid Rts1.</title>
        <authorList>
            <person name="Tian Q.B."/>
            <person name="Ohnishi M."/>
            <person name="Tabuchi A."/>
            <person name="Terawaki Y."/>
        </authorList>
    </citation>
    <scope>NUCLEOTIDE SEQUENCE</scope>
    <source>
        <strain evidence="1">UR-75</strain>
        <plasmid evidence="1">Rts1</plasmid>
    </source>
</reference>
<dbReference type="AlphaFoldDB" id="Q8KJW2"/>
<evidence type="ECO:0000313" key="1">
    <source>
        <dbReference type="EMBL" id="BAB93826.1"/>
    </source>
</evidence>
<dbReference type="EMBL" id="AP004237">
    <property type="protein sequence ID" value="BAB93826.1"/>
    <property type="molecule type" value="Genomic_DNA"/>
</dbReference>